<dbReference type="Pfam" id="PF00533">
    <property type="entry name" value="BRCT"/>
    <property type="match status" value="1"/>
</dbReference>
<dbReference type="InterPro" id="IPR043502">
    <property type="entry name" value="DNA/RNA_pol_sf"/>
</dbReference>
<dbReference type="InterPro" id="IPR036420">
    <property type="entry name" value="BRCT_dom_sf"/>
</dbReference>
<proteinExistence type="inferred from homology"/>
<comment type="function">
    <text evidence="13">Deoxycytidyl transferase involved in DNA repair. Transfers a dCMP residue from dCTP to the 3'-end of a DNA primer in a template-dependent reaction. May assist in the first step in the bypass of abasic lesions by the insertion of a nucleotide opposite the lesion. Required for normal induction of mutations by physical and chemical agents.</text>
</comment>
<dbReference type="SMART" id="SM00292">
    <property type="entry name" value="BRCT"/>
    <property type="match status" value="1"/>
</dbReference>
<keyword evidence="5 13" id="KW-0808">Transferase</keyword>
<evidence type="ECO:0000313" key="19">
    <source>
        <dbReference type="Proteomes" id="UP001152799"/>
    </source>
</evidence>
<name>A0A9N9MNR6_9CUCU</name>
<dbReference type="InterPro" id="IPR017961">
    <property type="entry name" value="DNA_pol_Y-fam_little_finger"/>
</dbReference>
<evidence type="ECO:0000256" key="8">
    <source>
        <dbReference type="ARBA" id="ARBA00022763"/>
    </source>
</evidence>
<dbReference type="GO" id="GO:0006281">
    <property type="term" value="P:DNA repair"/>
    <property type="evidence" value="ECO:0007669"/>
    <property type="project" value="UniProtKB-KW"/>
</dbReference>
<dbReference type="Gene3D" id="3.40.1170.60">
    <property type="match status" value="1"/>
</dbReference>
<dbReference type="Pfam" id="PF11799">
    <property type="entry name" value="IMS_C"/>
    <property type="match status" value="1"/>
</dbReference>
<sequence>MCGRGSNTRFKDKKGKDIDDGFDHWGGYMAAKRAKLLDQFHSDNIVKLSDIFSGVRILVNGLTHPTAAELKNLMATHGGEFHMYQTSNTTHIIASNLPNVKIKHLGAVPVVKPAWITESIALNKLLDYSRYLLYTNQSRLQPALNFPVISNQKFETASEFLEKTKTSTETTFSTATKTASDPKFLEEFYSNSRLHLIATLGAEFKLLVGQLRDKSDGKFPGREKLIVEKGKLPSTVPQSIIMHIDMDCFFVSVGLRKHPELKGKPVAITHARSGVINSNDPSKQAARDQEFALYQERLPEGKTSRVVDITQKIDGLASMSEIASCSYEARKYGLKNGMFLGQAIKLCPELKTLPYDFEGYKEVSNTLYNTVASYTLDIEAVSCDEMYVDVKQILLDTGLSVDEWATHIRNEIMEVTGCPCSTGFGSNRLQARLATRKAKPGGQYYLEPQNVESYMSEIPLADLPGVGSATLAKLRNLAYNMCGELQSGSLKSLQLELGNKLGERIWDQAHGNDNKPLDYHHERKSISAEINYGIRFKTKEECYNFIQSLSNEVSNRLSDINMKARGLTLKLLVRAEGAPVETAKFLGHGVCDVINKSSPNNIFFSNADIIYREAKAVYDKLNVPFAELRGVGIHLSKLEKNAPINNPLSDFLKQGVVKKVKPNLDVEESPIKSLESSTSKVGASSGTKSSSVKSMNVKSRGKATRGKRGKGPGTSRIMHTFLERSKSDNGGQGEEATLFKLRSQIDMDVLKELPEDIRREVMKEYRFDINPPVDLEKSQKPDVAKPKNMGNLSETSQRTKYSPFANQTWEQIKEGIKIWIKSETDPSNVDVEMLADHLRQLALDRRIEILQSCFNFLHRNFSKLSCSWHQAYFSLVDAVQQGMVARYGKVLHLEREFFCCHIH</sequence>
<comment type="subcellular location">
    <subcellularLocation>
        <location evidence="1 13">Nucleus</location>
    </subcellularLocation>
</comment>
<dbReference type="Gene3D" id="3.40.50.10190">
    <property type="entry name" value="BRCT domain"/>
    <property type="match status" value="1"/>
</dbReference>
<dbReference type="PIRSF" id="PIRSF036573">
    <property type="entry name" value="REV1"/>
    <property type="match status" value="1"/>
</dbReference>
<feature type="compositionally biased region" description="Basic and acidic residues" evidence="15">
    <location>
        <begin position="774"/>
        <end position="785"/>
    </location>
</feature>
<dbReference type="SUPFAM" id="SSF52113">
    <property type="entry name" value="BRCT domain"/>
    <property type="match status" value="1"/>
</dbReference>
<keyword evidence="12 13" id="KW-0539">Nucleus</keyword>
<feature type="compositionally biased region" description="Basic residues" evidence="15">
    <location>
        <begin position="699"/>
        <end position="710"/>
    </location>
</feature>
<evidence type="ECO:0000256" key="4">
    <source>
        <dbReference type="ARBA" id="ARBA00022634"/>
    </source>
</evidence>
<dbReference type="GO" id="GO:0005634">
    <property type="term" value="C:nucleus"/>
    <property type="evidence" value="ECO:0007669"/>
    <property type="project" value="UniProtKB-SubCell"/>
</dbReference>
<dbReference type="Gene3D" id="3.30.1490.100">
    <property type="entry name" value="DNA polymerase, Y-family, little finger domain"/>
    <property type="match status" value="1"/>
</dbReference>
<feature type="binding site" evidence="14">
    <location>
        <position position="384"/>
    </location>
    <ligand>
        <name>Mg(2+)</name>
        <dbReference type="ChEBI" id="CHEBI:18420"/>
        <label>1</label>
    </ligand>
</feature>
<dbReference type="Gene3D" id="1.20.58.1280">
    <property type="entry name" value="DNA repair protein Rev1, C-terminal domain"/>
    <property type="match status" value="1"/>
</dbReference>
<dbReference type="Pfam" id="PF00817">
    <property type="entry name" value="IMS"/>
    <property type="match status" value="1"/>
</dbReference>
<dbReference type="CDD" id="cd01701">
    <property type="entry name" value="PolY_Rev1"/>
    <property type="match status" value="1"/>
</dbReference>
<keyword evidence="9 14" id="KW-0460">Magnesium</keyword>
<evidence type="ECO:0000259" key="17">
    <source>
        <dbReference type="PROSITE" id="PS50173"/>
    </source>
</evidence>
<dbReference type="AlphaFoldDB" id="A0A9N9MNR6"/>
<evidence type="ECO:0000256" key="5">
    <source>
        <dbReference type="ARBA" id="ARBA00022679"/>
    </source>
</evidence>
<feature type="domain" description="BRCT" evidence="16">
    <location>
        <begin position="47"/>
        <end position="133"/>
    </location>
</feature>
<feature type="region of interest" description="Disordered" evidence="15">
    <location>
        <begin position="667"/>
        <end position="715"/>
    </location>
</feature>
<dbReference type="GO" id="GO:0003684">
    <property type="term" value="F:damaged DNA binding"/>
    <property type="evidence" value="ECO:0007669"/>
    <property type="project" value="UniProtKB-UniRule"/>
</dbReference>
<keyword evidence="11 13" id="KW-0234">DNA repair</keyword>
<evidence type="ECO:0000256" key="12">
    <source>
        <dbReference type="ARBA" id="ARBA00023242"/>
    </source>
</evidence>
<evidence type="ECO:0000256" key="3">
    <source>
        <dbReference type="ARBA" id="ARBA00020399"/>
    </source>
</evidence>
<protein>
    <recommendedName>
        <fullName evidence="3 13">DNA repair protein REV1</fullName>
        <ecNumber evidence="13">2.7.7.-</ecNumber>
    </recommendedName>
</protein>
<feature type="domain" description="UmuC" evidence="17">
    <location>
        <begin position="241"/>
        <end position="467"/>
    </location>
</feature>
<dbReference type="PANTHER" id="PTHR45990:SF1">
    <property type="entry name" value="DNA REPAIR PROTEIN REV1"/>
    <property type="match status" value="1"/>
</dbReference>
<dbReference type="PANTHER" id="PTHR45990">
    <property type="entry name" value="DNA REPAIR PROTEIN REV1"/>
    <property type="match status" value="1"/>
</dbReference>
<dbReference type="InterPro" id="IPR038401">
    <property type="entry name" value="Rev1_C_sf"/>
</dbReference>
<evidence type="ECO:0000259" key="16">
    <source>
        <dbReference type="PROSITE" id="PS50172"/>
    </source>
</evidence>
<keyword evidence="6 13" id="KW-0548">Nucleotidyltransferase</keyword>
<dbReference type="PROSITE" id="PS50173">
    <property type="entry name" value="UMUC"/>
    <property type="match status" value="1"/>
</dbReference>
<evidence type="ECO:0000256" key="11">
    <source>
        <dbReference type="ARBA" id="ARBA00023204"/>
    </source>
</evidence>
<dbReference type="GO" id="GO:0046872">
    <property type="term" value="F:metal ion binding"/>
    <property type="evidence" value="ECO:0007669"/>
    <property type="project" value="UniProtKB-KW"/>
</dbReference>
<comment type="similarity">
    <text evidence="2 13">Belongs to the DNA polymerase type-Y family.</text>
</comment>
<evidence type="ECO:0000256" key="1">
    <source>
        <dbReference type="ARBA" id="ARBA00004123"/>
    </source>
</evidence>
<evidence type="ECO:0000256" key="9">
    <source>
        <dbReference type="ARBA" id="ARBA00022842"/>
    </source>
</evidence>
<dbReference type="FunFam" id="3.40.50.10190:FF:000011">
    <property type="entry name" value="DNA repair protein REV1"/>
    <property type="match status" value="1"/>
</dbReference>
<feature type="binding site" evidence="14">
    <location>
        <position position="245"/>
    </location>
    <ligand>
        <name>Mg(2+)</name>
        <dbReference type="ChEBI" id="CHEBI:18420"/>
        <label>1</label>
    </ligand>
</feature>
<dbReference type="PROSITE" id="PS50172">
    <property type="entry name" value="BRCT"/>
    <property type="match status" value="1"/>
</dbReference>
<dbReference type="InterPro" id="IPR036775">
    <property type="entry name" value="DNA_pol_Y-fam_lit_finger_sf"/>
</dbReference>
<dbReference type="Gene3D" id="6.10.250.1490">
    <property type="match status" value="1"/>
</dbReference>
<dbReference type="Proteomes" id="UP001152799">
    <property type="component" value="Chromosome 4"/>
</dbReference>
<keyword evidence="10 13" id="KW-0238">DNA-binding</keyword>
<dbReference type="Gene3D" id="3.30.70.270">
    <property type="match status" value="2"/>
</dbReference>
<comment type="cofactor">
    <cofactor evidence="14">
        <name>Mg(2+)</name>
        <dbReference type="ChEBI" id="CHEBI:18420"/>
    </cofactor>
    <text evidence="14">Binds 2 magnesium ions.</text>
</comment>
<dbReference type="Gene3D" id="1.10.150.20">
    <property type="entry name" value="5' to 3' exonuclease, C-terminal subdomain"/>
    <property type="match status" value="1"/>
</dbReference>
<dbReference type="FunFam" id="3.30.1490.100:FF:000001">
    <property type="entry name" value="DNA repair protein REV1"/>
    <property type="match status" value="1"/>
</dbReference>
<evidence type="ECO:0000256" key="15">
    <source>
        <dbReference type="SAM" id="MobiDB-lite"/>
    </source>
</evidence>
<dbReference type="InterPro" id="IPR043128">
    <property type="entry name" value="Rev_trsase/Diguanyl_cyclase"/>
</dbReference>
<gene>
    <name evidence="18" type="ORF">CEUTPL_LOCUS8442</name>
</gene>
<dbReference type="SUPFAM" id="SSF100879">
    <property type="entry name" value="Lesion bypass DNA polymerase (Y-family), little finger domain"/>
    <property type="match status" value="1"/>
</dbReference>
<evidence type="ECO:0000256" key="2">
    <source>
        <dbReference type="ARBA" id="ARBA00010945"/>
    </source>
</evidence>
<keyword evidence="19" id="KW-1185">Reference proteome</keyword>
<feature type="binding site" evidence="14">
    <location>
        <position position="385"/>
    </location>
    <ligand>
        <name>Mg(2+)</name>
        <dbReference type="ChEBI" id="CHEBI:18420"/>
        <label>1</label>
    </ligand>
</feature>
<keyword evidence="7 14" id="KW-0479">Metal-binding</keyword>
<dbReference type="EC" id="2.7.7.-" evidence="13"/>
<evidence type="ECO:0000256" key="10">
    <source>
        <dbReference type="ARBA" id="ARBA00023125"/>
    </source>
</evidence>
<dbReference type="Gene3D" id="6.10.250.1630">
    <property type="match status" value="1"/>
</dbReference>
<dbReference type="SUPFAM" id="SSF56672">
    <property type="entry name" value="DNA/RNA polymerases"/>
    <property type="match status" value="1"/>
</dbReference>
<dbReference type="OrthoDB" id="427711at2759"/>
<keyword evidence="8 13" id="KW-0227">DNA damage</keyword>
<evidence type="ECO:0000256" key="14">
    <source>
        <dbReference type="PIRSR" id="PIRSR036573-2"/>
    </source>
</evidence>
<dbReference type="InterPro" id="IPR053848">
    <property type="entry name" value="IMS_HHH_1"/>
</dbReference>
<evidence type="ECO:0000313" key="18">
    <source>
        <dbReference type="EMBL" id="CAG9767888.1"/>
    </source>
</evidence>
<dbReference type="GO" id="GO:0017125">
    <property type="term" value="F:deoxycytidyl transferase activity"/>
    <property type="evidence" value="ECO:0007669"/>
    <property type="project" value="TreeGrafter"/>
</dbReference>
<dbReference type="Pfam" id="PF16727">
    <property type="entry name" value="REV1_C"/>
    <property type="match status" value="1"/>
</dbReference>
<feature type="compositionally biased region" description="Low complexity" evidence="15">
    <location>
        <begin position="676"/>
        <end position="698"/>
    </location>
</feature>
<dbReference type="Pfam" id="PF21999">
    <property type="entry name" value="IMS_HHH_1"/>
    <property type="match status" value="1"/>
</dbReference>
<dbReference type="InterPro" id="IPR001126">
    <property type="entry name" value="UmuC"/>
</dbReference>
<dbReference type="InterPro" id="IPR012112">
    <property type="entry name" value="REV1"/>
</dbReference>
<feature type="region of interest" description="Disordered" evidence="15">
    <location>
        <begin position="772"/>
        <end position="797"/>
    </location>
</feature>
<reference evidence="18" key="1">
    <citation type="submission" date="2022-01" db="EMBL/GenBank/DDBJ databases">
        <authorList>
            <person name="King R."/>
        </authorList>
    </citation>
    <scope>NUCLEOTIDE SEQUENCE</scope>
</reference>
<dbReference type="InterPro" id="IPR031991">
    <property type="entry name" value="Rev1_C"/>
</dbReference>
<dbReference type="GO" id="GO:0070987">
    <property type="term" value="P:error-free translesion synthesis"/>
    <property type="evidence" value="ECO:0007669"/>
    <property type="project" value="TreeGrafter"/>
</dbReference>
<dbReference type="CDD" id="cd17719">
    <property type="entry name" value="BRCT_Rev1"/>
    <property type="match status" value="1"/>
</dbReference>
<dbReference type="GO" id="GO:0003887">
    <property type="term" value="F:DNA-directed DNA polymerase activity"/>
    <property type="evidence" value="ECO:0007669"/>
    <property type="project" value="InterPro"/>
</dbReference>
<dbReference type="EMBL" id="OU892280">
    <property type="protein sequence ID" value="CAG9767888.1"/>
    <property type="molecule type" value="Genomic_DNA"/>
</dbReference>
<keyword evidence="4 13" id="KW-0237">DNA synthesis</keyword>
<accession>A0A9N9MNR6</accession>
<evidence type="ECO:0000256" key="6">
    <source>
        <dbReference type="ARBA" id="ARBA00022695"/>
    </source>
</evidence>
<evidence type="ECO:0000256" key="13">
    <source>
        <dbReference type="PIRNR" id="PIRNR036573"/>
    </source>
</evidence>
<organism evidence="18 19">
    <name type="scientific">Ceutorhynchus assimilis</name>
    <name type="common">cabbage seed weevil</name>
    <dbReference type="NCBI Taxonomy" id="467358"/>
    <lineage>
        <taxon>Eukaryota</taxon>
        <taxon>Metazoa</taxon>
        <taxon>Ecdysozoa</taxon>
        <taxon>Arthropoda</taxon>
        <taxon>Hexapoda</taxon>
        <taxon>Insecta</taxon>
        <taxon>Pterygota</taxon>
        <taxon>Neoptera</taxon>
        <taxon>Endopterygota</taxon>
        <taxon>Coleoptera</taxon>
        <taxon>Polyphaga</taxon>
        <taxon>Cucujiformia</taxon>
        <taxon>Curculionidae</taxon>
        <taxon>Ceutorhynchinae</taxon>
        <taxon>Ceutorhynchus</taxon>
    </lineage>
</organism>
<dbReference type="InterPro" id="IPR001357">
    <property type="entry name" value="BRCT_dom"/>
</dbReference>
<dbReference type="GO" id="GO:0042276">
    <property type="term" value="P:error-prone translesion synthesis"/>
    <property type="evidence" value="ECO:0007669"/>
    <property type="project" value="InterPro"/>
</dbReference>
<evidence type="ECO:0000256" key="7">
    <source>
        <dbReference type="ARBA" id="ARBA00022723"/>
    </source>
</evidence>